<keyword evidence="1" id="KW-0175">Coiled coil</keyword>
<feature type="compositionally biased region" description="Polar residues" evidence="2">
    <location>
        <begin position="28"/>
        <end position="42"/>
    </location>
</feature>
<dbReference type="AlphaFoldDB" id="A0A8H7PDC2"/>
<evidence type="ECO:0000313" key="3">
    <source>
        <dbReference type="EMBL" id="KAG2171839.1"/>
    </source>
</evidence>
<feature type="compositionally biased region" description="Polar residues" evidence="2">
    <location>
        <begin position="490"/>
        <end position="503"/>
    </location>
</feature>
<feature type="compositionally biased region" description="Basic and acidic residues" evidence="2">
    <location>
        <begin position="478"/>
        <end position="488"/>
    </location>
</feature>
<organism evidence="3 4">
    <name type="scientific">Mortierella isabellina</name>
    <name type="common">Filamentous fungus</name>
    <name type="synonym">Umbelopsis isabellina</name>
    <dbReference type="NCBI Taxonomy" id="91625"/>
    <lineage>
        <taxon>Eukaryota</taxon>
        <taxon>Fungi</taxon>
        <taxon>Fungi incertae sedis</taxon>
        <taxon>Mucoromycota</taxon>
        <taxon>Mucoromycotina</taxon>
        <taxon>Umbelopsidomycetes</taxon>
        <taxon>Umbelopsidales</taxon>
        <taxon>Umbelopsidaceae</taxon>
        <taxon>Umbelopsis</taxon>
    </lineage>
</organism>
<dbReference type="OrthoDB" id="2413153at2759"/>
<evidence type="ECO:0000256" key="2">
    <source>
        <dbReference type="SAM" id="MobiDB-lite"/>
    </source>
</evidence>
<feature type="region of interest" description="Disordered" evidence="2">
    <location>
        <begin position="659"/>
        <end position="689"/>
    </location>
</feature>
<dbReference type="EMBL" id="JAEPQZ010000019">
    <property type="protein sequence ID" value="KAG2171839.1"/>
    <property type="molecule type" value="Genomic_DNA"/>
</dbReference>
<protein>
    <submittedName>
        <fullName evidence="3">Uncharacterized protein</fullName>
    </submittedName>
</protein>
<comment type="caution">
    <text evidence="3">The sequence shown here is derived from an EMBL/GenBank/DDBJ whole genome shotgun (WGS) entry which is preliminary data.</text>
</comment>
<accession>A0A8H7PDC2</accession>
<gene>
    <name evidence="3" type="ORF">INT43_008219</name>
</gene>
<feature type="compositionally biased region" description="Basic and acidic residues" evidence="2">
    <location>
        <begin position="671"/>
        <end position="681"/>
    </location>
</feature>
<feature type="region of interest" description="Disordered" evidence="2">
    <location>
        <begin position="1"/>
        <end position="45"/>
    </location>
</feature>
<dbReference type="Proteomes" id="UP000654370">
    <property type="component" value="Unassembled WGS sequence"/>
</dbReference>
<feature type="compositionally biased region" description="Polar residues" evidence="2">
    <location>
        <begin position="515"/>
        <end position="551"/>
    </location>
</feature>
<evidence type="ECO:0000256" key="1">
    <source>
        <dbReference type="SAM" id="Coils"/>
    </source>
</evidence>
<sequence length="689" mass="77537">MSVHPSSARLQRVQLPSSSHGSRAHLSIDTQPKNAHNATSLGSFRKLSPGRKLKMAIQSGTKAFSAKSDSMIYAAGMSPEHAYQRSLRHDRSTWRHRKNKASVSSVAFKEKPTFAYKEKTFVCMQIPNLDEPNRIVFLRIGHTGQLLMVPYPLELSEEAYKTDPIYSFYSSEGDHPAVLGQKLQRVRKVLGGLDKMGSSVWSPIGILVIESNAMAHTRIQTEHDGRTYNFQLRNMEDKTELYNRVRFEMQLCQRTAELLEPTCEEDASVHLEILINDAQAHIQAQKAILEAIEQRLGTDLREISKYTKELESLDSSLPSLEEKIDRANQLISSKDRLETCKNECYSLFRQLTAITQAINRREQKMSRYGSWLTTMQVRVDVIKMATRNSDIWKQFRTWIACQEPQYDLGKSIMDPESINGPSHHFEQIVPEKTAPARSPNSISYKSHSLRSPVDSEGKGVSRQNSSAAQTKAAGISDDQEHHQADRRKASPQSAIITSSSNEPIPSAKIYDNSKRNSIAVSSPRRISSSFYQDQKNNANGYEGNRNANSPSGLERRAQTVSARLSYLAQPKRVNEPIKTSRSDTIPTTFPLAPRTTPLVKPAQTALVKARSVRARTKADEKPTAKAVVAPTPAYVQNAKSKIDWEAIKRERRATQIESTSFEFVPFDENDQEKKDEHKETNVEDGEAVP</sequence>
<feature type="region of interest" description="Disordered" evidence="2">
    <location>
        <begin position="432"/>
        <end position="558"/>
    </location>
</feature>
<keyword evidence="4" id="KW-1185">Reference proteome</keyword>
<reference evidence="3" key="1">
    <citation type="submission" date="2020-12" db="EMBL/GenBank/DDBJ databases">
        <title>Metabolic potential, ecology and presence of endohyphal bacteria is reflected in genomic diversity of Mucoromycotina.</title>
        <authorList>
            <person name="Muszewska A."/>
            <person name="Okrasinska A."/>
            <person name="Steczkiewicz K."/>
            <person name="Drgas O."/>
            <person name="Orlowska M."/>
            <person name="Perlinska-Lenart U."/>
            <person name="Aleksandrzak-Piekarczyk T."/>
            <person name="Szatraj K."/>
            <person name="Zielenkiewicz U."/>
            <person name="Pilsyk S."/>
            <person name="Malc E."/>
            <person name="Mieczkowski P."/>
            <person name="Kruszewska J.S."/>
            <person name="Biernat P."/>
            <person name="Pawlowska J."/>
        </authorList>
    </citation>
    <scope>NUCLEOTIDE SEQUENCE</scope>
    <source>
        <strain evidence="3">WA0000067209</strain>
    </source>
</reference>
<feature type="compositionally biased region" description="Polar residues" evidence="2">
    <location>
        <begin position="1"/>
        <end position="21"/>
    </location>
</feature>
<proteinExistence type="predicted"/>
<name>A0A8H7PDC2_MORIS</name>
<feature type="coiled-coil region" evidence="1">
    <location>
        <begin position="275"/>
        <end position="330"/>
    </location>
</feature>
<evidence type="ECO:0000313" key="4">
    <source>
        <dbReference type="Proteomes" id="UP000654370"/>
    </source>
</evidence>